<feature type="compositionally biased region" description="Basic residues" evidence="2">
    <location>
        <begin position="96"/>
        <end position="109"/>
    </location>
</feature>
<keyword evidence="4" id="KW-1185">Reference proteome</keyword>
<feature type="region of interest" description="Disordered" evidence="2">
    <location>
        <begin position="563"/>
        <end position="590"/>
    </location>
</feature>
<feature type="region of interest" description="Disordered" evidence="2">
    <location>
        <begin position="81"/>
        <end position="116"/>
    </location>
</feature>
<feature type="coiled-coil region" evidence="1">
    <location>
        <begin position="659"/>
        <end position="695"/>
    </location>
</feature>
<reference evidence="3" key="1">
    <citation type="submission" date="2020-01" db="EMBL/GenBank/DDBJ databases">
        <title>Genome Sequencing of Three Apophysomyces-Like Fungal Strains Confirms a Novel Fungal Genus in the Mucoromycota with divergent Burkholderia-like Endosymbiotic Bacteria.</title>
        <authorList>
            <person name="Stajich J.E."/>
            <person name="Macias A.M."/>
            <person name="Carter-House D."/>
            <person name="Lovett B."/>
            <person name="Kasson L.R."/>
            <person name="Berry K."/>
            <person name="Grigoriev I."/>
            <person name="Chang Y."/>
            <person name="Spatafora J."/>
            <person name="Kasson M.T."/>
        </authorList>
    </citation>
    <scope>NUCLEOTIDE SEQUENCE</scope>
    <source>
        <strain evidence="3">NRRL A-21654</strain>
    </source>
</reference>
<proteinExistence type="predicted"/>
<dbReference type="Proteomes" id="UP000605846">
    <property type="component" value="Unassembled WGS sequence"/>
</dbReference>
<evidence type="ECO:0000313" key="3">
    <source>
        <dbReference type="EMBL" id="KAF7728188.1"/>
    </source>
</evidence>
<dbReference type="AlphaFoldDB" id="A0A8H7BV51"/>
<name>A0A8H7BV51_9FUNG</name>
<feature type="compositionally biased region" description="Acidic residues" evidence="2">
    <location>
        <begin position="575"/>
        <end position="588"/>
    </location>
</feature>
<evidence type="ECO:0000256" key="2">
    <source>
        <dbReference type="SAM" id="MobiDB-lite"/>
    </source>
</evidence>
<organism evidence="3 4">
    <name type="scientific">Apophysomyces ossiformis</name>
    <dbReference type="NCBI Taxonomy" id="679940"/>
    <lineage>
        <taxon>Eukaryota</taxon>
        <taxon>Fungi</taxon>
        <taxon>Fungi incertae sedis</taxon>
        <taxon>Mucoromycota</taxon>
        <taxon>Mucoromycotina</taxon>
        <taxon>Mucoromycetes</taxon>
        <taxon>Mucorales</taxon>
        <taxon>Mucorineae</taxon>
        <taxon>Mucoraceae</taxon>
        <taxon>Apophysomyces</taxon>
    </lineage>
</organism>
<evidence type="ECO:0000256" key="1">
    <source>
        <dbReference type="SAM" id="Coils"/>
    </source>
</evidence>
<protein>
    <submittedName>
        <fullName evidence="3">Uncharacterized protein</fullName>
    </submittedName>
</protein>
<dbReference type="EMBL" id="JABAYA010000042">
    <property type="protein sequence ID" value="KAF7728188.1"/>
    <property type="molecule type" value="Genomic_DNA"/>
</dbReference>
<accession>A0A8H7BV51</accession>
<comment type="caution">
    <text evidence="3">The sequence shown here is derived from an EMBL/GenBank/DDBJ whole genome shotgun (WGS) entry which is preliminary data.</text>
</comment>
<keyword evidence="1" id="KW-0175">Coiled coil</keyword>
<dbReference type="OrthoDB" id="2297593at2759"/>
<gene>
    <name evidence="3" type="ORF">EC973_006582</name>
</gene>
<sequence>MNWRHGPQRYNGTVSTKRGLLTAFMGLQAAITDEQAINAQIRFVILEATCGNNYAKNLRGKSFKRVKAALSRLLEPAPELNEGVIEEEDTGPHAPKAGKKQTRPAKRGRAGPSRRQAQFIRAAASGEIRDSFLEKITYTEEDTGHHITLYQSSRYVATADAGLYSSVLAAAIERARRRNRPDQEGIDEASLIEKVMDKVVDDMSYVRYVGYHIANIAIREAYNLDNDTMLSFYELFFRNGKRTAQDLWRHNLYCATNYQTMGKREPTLATRQAASEAQYIAQSDILHSDSQLRGHNDDRTNLFKAFTADTAFFYMSRMLTTPLERNVLLKARKLWYQDCSAEMCIASTPMYMGEMVTEVANGASVDFRKNIVYNFKHRYSDCLRSRLKEVARVPVGWPAPDQGRFDEFIQDIINSVHDGIQHVAAEERQPRFQYIAEANIREQVNKFVTNTVNRYKSSIEAFDGHRCRLEVENHATVPQGWPRNRDKLIAALFQRIWGMSIDISEAGADQENLEEYEERQATGDILAGLANDVHTQIEDFITAERNLQVKGIRVSEVNLSECLGENGRQGTNGGNDDEENGDEDDEDDVLHRTYGGKLSKARAVRLIPFMVYFLERREGNSQSSVLCPLQAHHRIAIPFNLSFTTTLLTRIEHFSRAIIQQLEQELTAGRNDRRIAELTRERDNLRNACARLQGIKSRDSFSALFDIRRQATITRDGGVDVRDRGYMRWLNQRIRGNENKLRFSRRRVFCTDRVRLYCIYNVWLRSRRGNTTCKYLTELWRTTRETLKDTWQAGSPGNQYDYLQHYDGIVGLDFGEVCAAASVFRPREPGLYGSQLTIKRGYLYGRTIPNRDWLEARKAANNIDDIEAALSEGPPGSTYDRYRKYLR</sequence>
<evidence type="ECO:0000313" key="4">
    <source>
        <dbReference type="Proteomes" id="UP000605846"/>
    </source>
</evidence>